<dbReference type="EMBL" id="BOOA01000035">
    <property type="protein sequence ID" value="GIH26008.1"/>
    <property type="molecule type" value="Genomic_DNA"/>
</dbReference>
<organism evidence="1 2">
    <name type="scientific">Acrocarpospora phusangensis</name>
    <dbReference type="NCBI Taxonomy" id="1070424"/>
    <lineage>
        <taxon>Bacteria</taxon>
        <taxon>Bacillati</taxon>
        <taxon>Actinomycetota</taxon>
        <taxon>Actinomycetes</taxon>
        <taxon>Streptosporangiales</taxon>
        <taxon>Streptosporangiaceae</taxon>
        <taxon>Acrocarpospora</taxon>
    </lineage>
</organism>
<dbReference type="AlphaFoldDB" id="A0A919QEI0"/>
<comment type="caution">
    <text evidence="1">The sequence shown here is derived from an EMBL/GenBank/DDBJ whole genome shotgun (WGS) entry which is preliminary data.</text>
</comment>
<name>A0A919QEI0_9ACTN</name>
<dbReference type="Proteomes" id="UP000640052">
    <property type="component" value="Unassembled WGS sequence"/>
</dbReference>
<reference evidence="1" key="1">
    <citation type="submission" date="2021-01" db="EMBL/GenBank/DDBJ databases">
        <title>Whole genome shotgun sequence of Acrocarpospora phusangensis NBRC 108782.</title>
        <authorList>
            <person name="Komaki H."/>
            <person name="Tamura T."/>
        </authorList>
    </citation>
    <scope>NUCLEOTIDE SEQUENCE</scope>
    <source>
        <strain evidence="1">NBRC 108782</strain>
    </source>
</reference>
<dbReference type="RefSeq" id="WP_204042705.1">
    <property type="nucleotide sequence ID" value="NZ_BOOA01000035.1"/>
</dbReference>
<evidence type="ECO:0000313" key="1">
    <source>
        <dbReference type="EMBL" id="GIH26008.1"/>
    </source>
</evidence>
<proteinExistence type="predicted"/>
<protein>
    <submittedName>
        <fullName evidence="1">Uncharacterized protein</fullName>
    </submittedName>
</protein>
<gene>
    <name evidence="1" type="ORF">Aph01nite_43180</name>
</gene>
<accession>A0A919QEI0</accession>
<keyword evidence="2" id="KW-1185">Reference proteome</keyword>
<sequence>MTTGMHLVTGPHRPAAERRWRAEGASIEEAAERIGVHRRTAERYEQRIRQEQGVPGPRRPDRWMDPLILDHLRTHPGIRVSAYDLARVIGGSISYWSTACAAMGRLVASGQVEVVIEPCDQYDRRPVRRYFLCARSADRRAA</sequence>
<evidence type="ECO:0000313" key="2">
    <source>
        <dbReference type="Proteomes" id="UP000640052"/>
    </source>
</evidence>